<protein>
    <submittedName>
        <fullName evidence="1">Uncharacterized protein</fullName>
    </submittedName>
</protein>
<sequence length="336" mass="36697">MSSVEAVWYNPLTWFSSSEELLESIETPSSGNIYSTNFAKDISVSCYSDKGVLFVEDGQGRKLNFTGISNAYCKPIADGQEIFFEGTSASLSKEAIAPNVIVACNTKDCFDYLDWEVMKQEHNLSGKLQAWDYSTNIINNYTRELSFTLKDKYSLKIGDVFIIDPVYSISNITLDADLDDVTCEGGGRFCHLSTNITEGLYAYYPMDIDNNSAGVVYDWSSRNLDGDMSAVHSEHPFWNSTAGYVGGAYDWDGTGPIAIGDNTDFGSDLCGGSGCSFSFWTYAITGTNVGTIIAKQDVSSNEFFLISQTGGGDLTLKITENGNETSCTNSIVVQDL</sequence>
<reference evidence="1" key="1">
    <citation type="journal article" date="2014" name="Front. Microbiol.">
        <title>High frequency of phylogenetically diverse reductive dehalogenase-homologous genes in deep subseafloor sedimentary metagenomes.</title>
        <authorList>
            <person name="Kawai M."/>
            <person name="Futagami T."/>
            <person name="Toyoda A."/>
            <person name="Takaki Y."/>
            <person name="Nishi S."/>
            <person name="Hori S."/>
            <person name="Arai W."/>
            <person name="Tsubouchi T."/>
            <person name="Morono Y."/>
            <person name="Uchiyama I."/>
            <person name="Ito T."/>
            <person name="Fujiyama A."/>
            <person name="Inagaki F."/>
            <person name="Takami H."/>
        </authorList>
    </citation>
    <scope>NUCLEOTIDE SEQUENCE</scope>
    <source>
        <strain evidence="1">Expedition CK06-06</strain>
    </source>
</reference>
<dbReference type="AlphaFoldDB" id="X0YS50"/>
<proteinExistence type="predicted"/>
<name>X0YS50_9ZZZZ</name>
<gene>
    <name evidence="1" type="ORF">S01H4_14070</name>
</gene>
<evidence type="ECO:0000313" key="1">
    <source>
        <dbReference type="EMBL" id="GAG59030.1"/>
    </source>
</evidence>
<accession>X0YS50</accession>
<organism evidence="1">
    <name type="scientific">marine sediment metagenome</name>
    <dbReference type="NCBI Taxonomy" id="412755"/>
    <lineage>
        <taxon>unclassified sequences</taxon>
        <taxon>metagenomes</taxon>
        <taxon>ecological metagenomes</taxon>
    </lineage>
</organism>
<comment type="caution">
    <text evidence="1">The sequence shown here is derived from an EMBL/GenBank/DDBJ whole genome shotgun (WGS) entry which is preliminary data.</text>
</comment>
<dbReference type="EMBL" id="BART01006179">
    <property type="protein sequence ID" value="GAG59030.1"/>
    <property type="molecule type" value="Genomic_DNA"/>
</dbReference>
<feature type="non-terminal residue" evidence="1">
    <location>
        <position position="336"/>
    </location>
</feature>